<dbReference type="Proteomes" id="UP001060085">
    <property type="component" value="Linkage Group LG02"/>
</dbReference>
<proteinExistence type="predicted"/>
<organism evidence="1 2">
    <name type="scientific">Catharanthus roseus</name>
    <name type="common">Madagascar periwinkle</name>
    <name type="synonym">Vinca rosea</name>
    <dbReference type="NCBI Taxonomy" id="4058"/>
    <lineage>
        <taxon>Eukaryota</taxon>
        <taxon>Viridiplantae</taxon>
        <taxon>Streptophyta</taxon>
        <taxon>Embryophyta</taxon>
        <taxon>Tracheophyta</taxon>
        <taxon>Spermatophyta</taxon>
        <taxon>Magnoliopsida</taxon>
        <taxon>eudicotyledons</taxon>
        <taxon>Gunneridae</taxon>
        <taxon>Pentapetalae</taxon>
        <taxon>asterids</taxon>
        <taxon>lamiids</taxon>
        <taxon>Gentianales</taxon>
        <taxon>Apocynaceae</taxon>
        <taxon>Rauvolfioideae</taxon>
        <taxon>Vinceae</taxon>
        <taxon>Catharanthinae</taxon>
        <taxon>Catharanthus</taxon>
    </lineage>
</organism>
<dbReference type="EMBL" id="CM044702">
    <property type="protein sequence ID" value="KAI5676964.1"/>
    <property type="molecule type" value="Genomic_DNA"/>
</dbReference>
<evidence type="ECO:0000313" key="1">
    <source>
        <dbReference type="EMBL" id="KAI5676964.1"/>
    </source>
</evidence>
<evidence type="ECO:0000313" key="2">
    <source>
        <dbReference type="Proteomes" id="UP001060085"/>
    </source>
</evidence>
<keyword evidence="2" id="KW-1185">Reference proteome</keyword>
<name>A0ACC0BWK4_CATRO</name>
<comment type="caution">
    <text evidence="1">The sequence shown here is derived from an EMBL/GenBank/DDBJ whole genome shotgun (WGS) entry which is preliminary data.</text>
</comment>
<sequence length="442" mass="52408">MGTMGKQEDFHTKYLRLSIIFIMVVSMEVNAYGGNNHGGGKFISRGHMVMVTSLLEDQLELHSPYNYYEGYHVRHYHYEPSYDREVHGENMHGNHEYNDHYSYRGYGCGRSTQTLGTTSRSLSYNNLKLPLLCGTFGPYDYVEWEQEVEYLFYFYGVREEEKFQLVLKSFSYLVNNWWDCNCKYRRKMGLKPIKTCSLMNISLEHPCTWKSMLGRNHTKNSEDQEEIVGNVLFQCHENSSTALFLTLLFYLMKFLMRSVLYAKFHEKFIGIVVISLSFYETLMKNFVGVVPFNQLFSLLSGQIKFLKHELSNVIDSLNSMFRNDHGFKFYHMYFKEFLLLKYFETKVEVGFEMFKGILGHFLKANVRNESFEQSWKAFTDKHLSHHVPFKEWCRKLFISVVSCWNSSWAIFFNIIFDGTLFYHLPLKQFLVKKVLKEECLEF</sequence>
<accession>A0ACC0BWK4</accession>
<reference evidence="2" key="1">
    <citation type="journal article" date="2023" name="Nat. Plants">
        <title>Single-cell RNA sequencing provides a high-resolution roadmap for understanding the multicellular compartmentation of specialized metabolism.</title>
        <authorList>
            <person name="Sun S."/>
            <person name="Shen X."/>
            <person name="Li Y."/>
            <person name="Li Y."/>
            <person name="Wang S."/>
            <person name="Li R."/>
            <person name="Zhang H."/>
            <person name="Shen G."/>
            <person name="Guo B."/>
            <person name="Wei J."/>
            <person name="Xu J."/>
            <person name="St-Pierre B."/>
            <person name="Chen S."/>
            <person name="Sun C."/>
        </authorList>
    </citation>
    <scope>NUCLEOTIDE SEQUENCE [LARGE SCALE GENOMIC DNA]</scope>
</reference>
<gene>
    <name evidence="1" type="ORF">M9H77_07914</name>
</gene>
<protein>
    <submittedName>
        <fullName evidence="1">Uncharacterized protein</fullName>
    </submittedName>
</protein>